<reference evidence="1 2" key="2">
    <citation type="submission" date="2012-02" db="EMBL/GenBank/DDBJ databases">
        <title>Improved High-Quality Draft sequence of Eubacterium cellulosolvens 6.</title>
        <authorList>
            <consortium name="US DOE Joint Genome Institute"/>
            <person name="Lucas S."/>
            <person name="Han J."/>
            <person name="Lapidus A."/>
            <person name="Cheng J.-F."/>
            <person name="Goodwin L."/>
            <person name="Pitluck S."/>
            <person name="Peters L."/>
            <person name="Mikhailova N."/>
            <person name="Gu W."/>
            <person name="Detter J.C."/>
            <person name="Han C."/>
            <person name="Tapia R."/>
            <person name="Land M."/>
            <person name="Hauser L."/>
            <person name="Kyrpides N."/>
            <person name="Ivanova N."/>
            <person name="Pagani I."/>
            <person name="Johnson E."/>
            <person name="Mukhopadhyay B."/>
            <person name="Anderson I."/>
            <person name="Woyke T."/>
        </authorList>
    </citation>
    <scope>NUCLEOTIDE SEQUENCE [LARGE SCALE GENOMIC DNA]</scope>
    <source>
        <strain evidence="1 2">6</strain>
    </source>
</reference>
<proteinExistence type="predicted"/>
<name>I5AXQ1_EUBC6</name>
<sequence length="100" mass="10990">MAESGNQGSAGMKLDYASMDEDVQSIGGAVASLVRKQLTQEDQSTVTVRTNSRETHEASQNLLELFVARITQDAENIMSVKDAYNQLDVEIQNQIKSIVE</sequence>
<evidence type="ECO:0000313" key="2">
    <source>
        <dbReference type="Proteomes" id="UP000005753"/>
    </source>
</evidence>
<dbReference type="InterPro" id="IPR021477">
    <property type="entry name" value="TVIIS_effector_SACOL2603_fam"/>
</dbReference>
<protein>
    <recommendedName>
        <fullName evidence="3">Type VII secretion effector, SACOL2603 family</fullName>
    </recommendedName>
</protein>
<dbReference type="HOGENOM" id="CLU_2301622_0_0_9"/>
<organism evidence="1 2">
    <name type="scientific">Eubacterium cellulosolvens (strain ATCC 43171 / JCM 9499 / 6)</name>
    <name type="common">Cillobacterium cellulosolvens</name>
    <dbReference type="NCBI Taxonomy" id="633697"/>
    <lineage>
        <taxon>Bacteria</taxon>
        <taxon>Bacillati</taxon>
        <taxon>Bacillota</taxon>
        <taxon>Clostridia</taxon>
        <taxon>Eubacteriales</taxon>
        <taxon>Eubacteriaceae</taxon>
        <taxon>Eubacterium</taxon>
    </lineage>
</organism>
<evidence type="ECO:0008006" key="3">
    <source>
        <dbReference type="Google" id="ProtNLM"/>
    </source>
</evidence>
<evidence type="ECO:0000313" key="1">
    <source>
        <dbReference type="EMBL" id="EIM58574.1"/>
    </source>
</evidence>
<dbReference type="Proteomes" id="UP000005753">
    <property type="component" value="Chromosome"/>
</dbReference>
<dbReference type="AlphaFoldDB" id="I5AXQ1"/>
<accession>I5AXQ1</accession>
<gene>
    <name evidence="1" type="ORF">EubceDRAFT1_2885</name>
</gene>
<dbReference type="NCBIfam" id="TIGR04197">
    <property type="entry name" value="T7SS_SACOL2603"/>
    <property type="match status" value="1"/>
</dbReference>
<dbReference type="STRING" id="633697.EubceDRAFT1_2885"/>
<dbReference type="EMBL" id="CM001487">
    <property type="protein sequence ID" value="EIM58574.1"/>
    <property type="molecule type" value="Genomic_DNA"/>
</dbReference>
<reference evidence="1 2" key="1">
    <citation type="submission" date="2010-08" db="EMBL/GenBank/DDBJ databases">
        <authorList>
            <consortium name="US DOE Joint Genome Institute (JGI-PGF)"/>
            <person name="Lucas S."/>
            <person name="Copeland A."/>
            <person name="Lapidus A."/>
            <person name="Cheng J.-F."/>
            <person name="Bruce D."/>
            <person name="Goodwin L."/>
            <person name="Pitluck S."/>
            <person name="Land M.L."/>
            <person name="Hauser L."/>
            <person name="Chang Y.-J."/>
            <person name="Anderson I.J."/>
            <person name="Johnson E."/>
            <person name="Mulhopadhyay B."/>
            <person name="Kyrpides N."/>
            <person name="Woyke T.J."/>
        </authorList>
    </citation>
    <scope>NUCLEOTIDE SEQUENCE [LARGE SCALE GENOMIC DNA]</scope>
    <source>
        <strain evidence="1 2">6</strain>
    </source>
</reference>
<keyword evidence="2" id="KW-1185">Reference proteome</keyword>